<keyword evidence="5" id="KW-0652">Protein synthesis inhibitor</keyword>
<protein>
    <submittedName>
        <fullName evidence="8">Protein kinase domain containing protein</fullName>
    </submittedName>
</protein>
<keyword evidence="3 8" id="KW-0418">Kinase</keyword>
<evidence type="ECO:0000256" key="2">
    <source>
        <dbReference type="ARBA" id="ARBA00022741"/>
    </source>
</evidence>
<feature type="region of interest" description="Disordered" evidence="6">
    <location>
        <begin position="125"/>
        <end position="156"/>
    </location>
</feature>
<feature type="region of interest" description="Disordered" evidence="6">
    <location>
        <begin position="908"/>
        <end position="930"/>
    </location>
</feature>
<evidence type="ECO:0000256" key="5">
    <source>
        <dbReference type="ARBA" id="ARBA00023193"/>
    </source>
</evidence>
<dbReference type="AlphaFoldDB" id="A0A9K3M290"/>
<name>A0A9K3M290_9STRA</name>
<reference evidence="8" key="1">
    <citation type="journal article" date="2021" name="Sci. Rep.">
        <title>Diploid genomic architecture of Nitzschia inconspicua, an elite biomass production diatom.</title>
        <authorList>
            <person name="Oliver A."/>
            <person name="Podell S."/>
            <person name="Pinowska A."/>
            <person name="Traller J.C."/>
            <person name="Smith S.R."/>
            <person name="McClure R."/>
            <person name="Beliaev A."/>
            <person name="Bohutskyi P."/>
            <person name="Hill E.A."/>
            <person name="Rabines A."/>
            <person name="Zheng H."/>
            <person name="Allen L.Z."/>
            <person name="Kuo A."/>
            <person name="Grigoriev I.V."/>
            <person name="Allen A.E."/>
            <person name="Hazlebeck D."/>
            <person name="Allen E.E."/>
        </authorList>
    </citation>
    <scope>NUCLEOTIDE SEQUENCE</scope>
    <source>
        <strain evidence="8">Hildebrandi</strain>
    </source>
</reference>
<keyword evidence="4" id="KW-0067">ATP-binding</keyword>
<dbReference type="OrthoDB" id="676979at2759"/>
<feature type="region of interest" description="Disordered" evidence="6">
    <location>
        <begin position="789"/>
        <end position="832"/>
    </location>
</feature>
<accession>A0A9K3M290</accession>
<feature type="compositionally biased region" description="Basic residues" evidence="6">
    <location>
        <begin position="676"/>
        <end position="685"/>
    </location>
</feature>
<feature type="compositionally biased region" description="Acidic residues" evidence="6">
    <location>
        <begin position="1017"/>
        <end position="1035"/>
    </location>
</feature>
<dbReference type="InterPro" id="IPR050339">
    <property type="entry name" value="CC_SR_Kinase"/>
</dbReference>
<sequence length="1058" mass="118847">MRSSNSAACNEHGRMHDLNQNGNNNIIDVDENSEGDIHGNSIHPSKPMVVAAASSNGSSCAVWKMTKKMHRNTDKNKNNKKTKTKTVTNQTKQKRSLVLHRSLPRPLPPMPPRKPRGCKCCRTPLEERRGNRHPNKKKQSQQQHPLWESDGQPGLGWWSDMEHAAHVAAKQWEEATRKQAEQDQIQRRLVEKDKNKKAHHRTNQNNVEKEETAAPAENNIPNTKTTTTASTSVDDKKDTAAATAAAATTHQAEEKDFPMMFDDPDLFLFGGIGGMVLPRPTPITEIQDKHLAKQIASFAKARAKEAAKSRTMEQQRSCHPEQAVVNPSNQDPTSQMALFDYEELQLGKLLGVGGFSHVYEIQGFNLTDDDQGCNGDEGADNTPNESTSTSPSVRRRSSASTAACGRLSFTSFAQNRTNKMMSRRRSSSTCLTISNNNTLYTPQQQLARKFLAQHALRADDITTERNDDDDHVGGAVAVGSLDWGVMAPSKRRASSILSAHHHQHHPTYWNPAEHTQEENSAYFRETRESVSTHLMENSTSFFSQDFQEELHRAAGDTGRAIPRYAVKHLKPSLLQETPMPNKFAKAAMDLACEAEMMMGLNHPNIVKLRGWATGGPGKFKEGKHTSYFLILDRLTGTLHDRIAEWRRQHQKQYSWKRRLNTAWKRSKVAVENCFRPHPKRYHRKGGGSGGCGSSSKSGGSHNSVAGSGNPRAHRSASFSAASSKSTLSPENLLLVERVKVAYDIACALEYLHEMRIVYRDLKSTNIGFNIRGDVQLFDFGLSRYLPSKGRTSSTTVASVTATPREDEKETESQEIRRECGEQPTPIQSQALPVQKSHLSTEMLAEFWDDDESFLMSHVGTRRYTAPEVDCKLPYSLKADVYSFGVVLWEIMSMASAVSKGRKIELAQDHASQVSAKSNATRNSYSSRKRNRRSRIMVPCCCWPKPLQLLVTVMMAENPKDRPTMKDVRSTLEQLYISLTMENPNDPDSQEMYLLKRQRRRSTFRLETWTREVMEDFLEEDLMEEDGQDGDEYDDGDMAKEVESSTKKSLDSSNTSHIS</sequence>
<feature type="compositionally biased region" description="Basic and acidic residues" evidence="6">
    <location>
        <begin position="1036"/>
        <end position="1049"/>
    </location>
</feature>
<feature type="compositionally biased region" description="Basic and acidic residues" evidence="6">
    <location>
        <begin position="803"/>
        <end position="820"/>
    </location>
</feature>
<feature type="compositionally biased region" description="Low complexity" evidence="6">
    <location>
        <begin position="223"/>
        <end position="232"/>
    </location>
</feature>
<dbReference type="GO" id="GO:0004672">
    <property type="term" value="F:protein kinase activity"/>
    <property type="evidence" value="ECO:0007669"/>
    <property type="project" value="InterPro"/>
</dbReference>
<feature type="region of interest" description="Disordered" evidence="6">
    <location>
        <begin position="1017"/>
        <end position="1058"/>
    </location>
</feature>
<feature type="compositionally biased region" description="Low complexity" evidence="6">
    <location>
        <begin position="791"/>
        <end position="802"/>
    </location>
</feature>
<dbReference type="InterPro" id="IPR000719">
    <property type="entry name" value="Prot_kinase_dom"/>
</dbReference>
<reference evidence="8" key="2">
    <citation type="submission" date="2021-04" db="EMBL/GenBank/DDBJ databases">
        <authorList>
            <person name="Podell S."/>
        </authorList>
    </citation>
    <scope>NUCLEOTIDE SEQUENCE</scope>
    <source>
        <strain evidence="8">Hildebrandi</strain>
    </source>
</reference>
<evidence type="ECO:0000256" key="4">
    <source>
        <dbReference type="ARBA" id="ARBA00022840"/>
    </source>
</evidence>
<feature type="compositionally biased region" description="Polar residues" evidence="6">
    <location>
        <begin position="909"/>
        <end position="920"/>
    </location>
</feature>
<feature type="region of interest" description="Disordered" evidence="6">
    <location>
        <begin position="189"/>
        <end position="237"/>
    </location>
</feature>
<feature type="region of interest" description="Disordered" evidence="6">
    <location>
        <begin position="674"/>
        <end position="721"/>
    </location>
</feature>
<feature type="compositionally biased region" description="Basic residues" evidence="6">
    <location>
        <begin position="130"/>
        <end position="139"/>
    </location>
</feature>
<gene>
    <name evidence="8" type="ORF">IV203_033662</name>
</gene>
<dbReference type="GO" id="GO:0005524">
    <property type="term" value="F:ATP binding"/>
    <property type="evidence" value="ECO:0007669"/>
    <property type="project" value="UniProtKB-KW"/>
</dbReference>
<keyword evidence="9" id="KW-1185">Reference proteome</keyword>
<dbReference type="GO" id="GO:0005634">
    <property type="term" value="C:nucleus"/>
    <property type="evidence" value="ECO:0007669"/>
    <property type="project" value="TreeGrafter"/>
</dbReference>
<evidence type="ECO:0000256" key="1">
    <source>
        <dbReference type="ARBA" id="ARBA00022679"/>
    </source>
</evidence>
<organism evidence="8 9">
    <name type="scientific">Nitzschia inconspicua</name>
    <dbReference type="NCBI Taxonomy" id="303405"/>
    <lineage>
        <taxon>Eukaryota</taxon>
        <taxon>Sar</taxon>
        <taxon>Stramenopiles</taxon>
        <taxon>Ochrophyta</taxon>
        <taxon>Bacillariophyta</taxon>
        <taxon>Bacillariophyceae</taxon>
        <taxon>Bacillariophycidae</taxon>
        <taxon>Bacillariales</taxon>
        <taxon>Bacillariaceae</taxon>
        <taxon>Nitzschia</taxon>
    </lineage>
</organism>
<keyword evidence="1" id="KW-0808">Transferase</keyword>
<feature type="domain" description="Protein kinase" evidence="7">
    <location>
        <begin position="531"/>
        <end position="976"/>
    </location>
</feature>
<dbReference type="SMART" id="SM00220">
    <property type="entry name" value="S_TKc"/>
    <property type="match status" value="1"/>
</dbReference>
<evidence type="ECO:0000256" key="6">
    <source>
        <dbReference type="SAM" id="MobiDB-lite"/>
    </source>
</evidence>
<comment type="caution">
    <text evidence="8">The sequence shown here is derived from an EMBL/GenBank/DDBJ whole genome shotgun (WGS) entry which is preliminary data.</text>
</comment>
<dbReference type="GO" id="GO:0005737">
    <property type="term" value="C:cytoplasm"/>
    <property type="evidence" value="ECO:0007669"/>
    <property type="project" value="TreeGrafter"/>
</dbReference>
<dbReference type="EMBL" id="JAGRRH010000002">
    <property type="protein sequence ID" value="KAG7372938.1"/>
    <property type="molecule type" value="Genomic_DNA"/>
</dbReference>
<evidence type="ECO:0000256" key="3">
    <source>
        <dbReference type="ARBA" id="ARBA00022777"/>
    </source>
</evidence>
<dbReference type="Proteomes" id="UP000693970">
    <property type="component" value="Unassembled WGS sequence"/>
</dbReference>
<dbReference type="Pfam" id="PF00069">
    <property type="entry name" value="Pkinase"/>
    <property type="match status" value="2"/>
</dbReference>
<dbReference type="GO" id="GO:0017148">
    <property type="term" value="P:negative regulation of translation"/>
    <property type="evidence" value="ECO:0007669"/>
    <property type="project" value="UniProtKB-KW"/>
</dbReference>
<evidence type="ECO:0000313" key="9">
    <source>
        <dbReference type="Proteomes" id="UP000693970"/>
    </source>
</evidence>
<feature type="region of interest" description="Disordered" evidence="6">
    <location>
        <begin position="312"/>
        <end position="331"/>
    </location>
</feature>
<dbReference type="PANTHER" id="PTHR11042">
    <property type="entry name" value="EUKARYOTIC TRANSLATION INITIATION FACTOR 2-ALPHA KINASE EIF2-ALPHA KINASE -RELATED"/>
    <property type="match status" value="1"/>
</dbReference>
<feature type="region of interest" description="Disordered" evidence="6">
    <location>
        <begin position="369"/>
        <end position="400"/>
    </location>
</feature>
<keyword evidence="2" id="KW-0547">Nucleotide-binding</keyword>
<feature type="compositionally biased region" description="Low complexity" evidence="6">
    <location>
        <begin position="381"/>
        <end position="400"/>
    </location>
</feature>
<evidence type="ECO:0000313" key="8">
    <source>
        <dbReference type="EMBL" id="KAG7372938.1"/>
    </source>
</evidence>
<feature type="region of interest" description="Disordered" evidence="6">
    <location>
        <begin position="1"/>
        <end position="25"/>
    </location>
</feature>
<feature type="region of interest" description="Disordered" evidence="6">
    <location>
        <begin position="70"/>
        <end position="96"/>
    </location>
</feature>
<evidence type="ECO:0000259" key="7">
    <source>
        <dbReference type="PROSITE" id="PS50011"/>
    </source>
</evidence>
<dbReference type="PROSITE" id="PS50011">
    <property type="entry name" value="PROTEIN_KINASE_DOM"/>
    <property type="match status" value="1"/>
</dbReference>
<proteinExistence type="predicted"/>